<dbReference type="AlphaFoldDB" id="A0AAW8M4K3"/>
<sequence length="105" mass="11065">MPWKLASLSTLLAAAFLSGCSSSPSESTPDPVATETGSGRCEAKAAEFAIGKQASPQLLEQARARAGAQNARILKPNDMVTLEYRSDRLNLSTDANLVVNRVNCG</sequence>
<organism evidence="2 3">
    <name type="scientific">Pseudomonas brassicacearum</name>
    <dbReference type="NCBI Taxonomy" id="930166"/>
    <lineage>
        <taxon>Bacteria</taxon>
        <taxon>Pseudomonadati</taxon>
        <taxon>Pseudomonadota</taxon>
        <taxon>Gammaproteobacteria</taxon>
        <taxon>Pseudomonadales</taxon>
        <taxon>Pseudomonadaceae</taxon>
        <taxon>Pseudomonas</taxon>
    </lineage>
</organism>
<dbReference type="Proteomes" id="UP001252613">
    <property type="component" value="Unassembled WGS sequence"/>
</dbReference>
<dbReference type="InterPro" id="IPR021719">
    <property type="entry name" value="Prot_inh_I78"/>
</dbReference>
<dbReference type="RefSeq" id="WP_123414338.1">
    <property type="nucleotide sequence ID" value="NZ_JAVDVC010000001.1"/>
</dbReference>
<protein>
    <recommendedName>
        <fullName evidence="4">Lipoprotein</fullName>
    </recommendedName>
</protein>
<gene>
    <name evidence="2" type="ORF">J2W43_000739</name>
</gene>
<evidence type="ECO:0008006" key="4">
    <source>
        <dbReference type="Google" id="ProtNLM"/>
    </source>
</evidence>
<proteinExistence type="predicted"/>
<dbReference type="Gene3D" id="3.30.10.10">
    <property type="entry name" value="Trypsin Inhibitor V, subunit A"/>
    <property type="match status" value="1"/>
</dbReference>
<feature type="signal peptide" evidence="1">
    <location>
        <begin position="1"/>
        <end position="27"/>
    </location>
</feature>
<dbReference type="Pfam" id="PF11720">
    <property type="entry name" value="Inhibitor_I78"/>
    <property type="match status" value="1"/>
</dbReference>
<evidence type="ECO:0000256" key="1">
    <source>
        <dbReference type="SAM" id="SignalP"/>
    </source>
</evidence>
<keyword evidence="1" id="KW-0732">Signal</keyword>
<evidence type="ECO:0000313" key="2">
    <source>
        <dbReference type="EMBL" id="MDR6956776.1"/>
    </source>
</evidence>
<feature type="chain" id="PRO_5043970274" description="Lipoprotein" evidence="1">
    <location>
        <begin position="28"/>
        <end position="105"/>
    </location>
</feature>
<name>A0AAW8M4K3_9PSED</name>
<comment type="caution">
    <text evidence="2">The sequence shown here is derived from an EMBL/GenBank/DDBJ whole genome shotgun (WGS) entry which is preliminary data.</text>
</comment>
<accession>A0AAW8M4K3</accession>
<evidence type="ECO:0000313" key="3">
    <source>
        <dbReference type="Proteomes" id="UP001252613"/>
    </source>
</evidence>
<dbReference type="PANTHER" id="PTHR39600:SF1">
    <property type="entry name" value="PEPTIDASE INHIBITOR I78 FAMILY PROTEIN"/>
    <property type="match status" value="1"/>
</dbReference>
<reference evidence="2" key="1">
    <citation type="submission" date="2023-07" db="EMBL/GenBank/DDBJ databases">
        <title>Sorghum-associated microbial communities from plants grown in Nebraska, USA.</title>
        <authorList>
            <person name="Schachtman D."/>
        </authorList>
    </citation>
    <scope>NUCLEOTIDE SEQUENCE</scope>
    <source>
        <strain evidence="2">3432</strain>
    </source>
</reference>
<dbReference type="PANTHER" id="PTHR39600">
    <property type="entry name" value="PEPTIDASE INHIBITOR I78 FAMILY PROTEIN"/>
    <property type="match status" value="1"/>
</dbReference>
<dbReference type="PROSITE" id="PS51257">
    <property type="entry name" value="PROKAR_LIPOPROTEIN"/>
    <property type="match status" value="1"/>
</dbReference>
<dbReference type="EMBL" id="JAVDVC010000001">
    <property type="protein sequence ID" value="MDR6956776.1"/>
    <property type="molecule type" value="Genomic_DNA"/>
</dbReference>